<dbReference type="AlphaFoldDB" id="A0A2D4MHU0"/>
<reference evidence="2" key="1">
    <citation type="submission" date="2017-07" db="EMBL/GenBank/DDBJ databases">
        <authorList>
            <person name="Mikheyev A."/>
            <person name="Grau M."/>
        </authorList>
    </citation>
    <scope>NUCLEOTIDE SEQUENCE</scope>
    <source>
        <tissue evidence="2">Venom_gland</tissue>
    </source>
</reference>
<feature type="region of interest" description="Disordered" evidence="1">
    <location>
        <begin position="160"/>
        <end position="192"/>
    </location>
</feature>
<proteinExistence type="predicted"/>
<evidence type="ECO:0000313" key="2">
    <source>
        <dbReference type="EMBL" id="LAB32955.1"/>
    </source>
</evidence>
<name>A0A2D4MHU0_9SAUR</name>
<organism evidence="2">
    <name type="scientific">Micrurus spixii</name>
    <name type="common">Amazon coral snake</name>
    <dbReference type="NCBI Taxonomy" id="129469"/>
    <lineage>
        <taxon>Eukaryota</taxon>
        <taxon>Metazoa</taxon>
        <taxon>Chordata</taxon>
        <taxon>Craniata</taxon>
        <taxon>Vertebrata</taxon>
        <taxon>Euteleostomi</taxon>
        <taxon>Lepidosauria</taxon>
        <taxon>Squamata</taxon>
        <taxon>Bifurcata</taxon>
        <taxon>Unidentata</taxon>
        <taxon>Episquamata</taxon>
        <taxon>Toxicofera</taxon>
        <taxon>Serpentes</taxon>
        <taxon>Colubroidea</taxon>
        <taxon>Elapidae</taxon>
        <taxon>Elapinae</taxon>
        <taxon>Micrurus</taxon>
    </lineage>
</organism>
<protein>
    <submittedName>
        <fullName evidence="2">Uncharacterized protein</fullName>
    </submittedName>
</protein>
<accession>A0A2D4MHU0</accession>
<feature type="region of interest" description="Disordered" evidence="1">
    <location>
        <begin position="1"/>
        <end position="87"/>
    </location>
</feature>
<reference evidence="2" key="2">
    <citation type="submission" date="2017-11" db="EMBL/GenBank/DDBJ databases">
        <title>Coralsnake Venomics: Analyses of Venom Gland Transcriptomes and Proteomes of Six Brazilian Taxa.</title>
        <authorList>
            <person name="Aird S.D."/>
            <person name="Jorge da Silva N."/>
            <person name="Qiu L."/>
            <person name="Villar-Briones A."/>
            <person name="Aparecida-Saddi V."/>
            <person name="Campos-Telles M.P."/>
            <person name="Grau M."/>
            <person name="Mikheyev A.S."/>
        </authorList>
    </citation>
    <scope>NUCLEOTIDE SEQUENCE</scope>
    <source>
        <tissue evidence="2">Venom_gland</tissue>
    </source>
</reference>
<feature type="compositionally biased region" description="Low complexity" evidence="1">
    <location>
        <begin position="177"/>
        <end position="192"/>
    </location>
</feature>
<sequence length="192" mass="19154">MGGGDCTYLSPGLGTEHSSCSRPPHRDSSTLCKSLAGPGGVGGTPGPGPPPASRRPGPHLEGEQGLPGRLPKNQGSHCNPPLRCPPPARLGLKRGGIRTQAVALIGHASALGGVQHQGSSAGTVIGADGVDAVPPHAGLGFFVQTLVIIWGNRASVTLGPQAPQKQGGSSAHRCTPGAASRSSSHWGSSRSS</sequence>
<evidence type="ECO:0000256" key="1">
    <source>
        <dbReference type="SAM" id="MobiDB-lite"/>
    </source>
</evidence>
<dbReference type="EMBL" id="IACM01099292">
    <property type="protein sequence ID" value="LAB32955.1"/>
    <property type="molecule type" value="Transcribed_RNA"/>
</dbReference>